<feature type="region of interest" description="Disordered" evidence="1">
    <location>
        <begin position="131"/>
        <end position="151"/>
    </location>
</feature>
<feature type="region of interest" description="Disordered" evidence="1">
    <location>
        <begin position="283"/>
        <end position="317"/>
    </location>
</feature>
<sequence>MAAIASKDTAGAAAAEIESCMNPLLPPQESSTRAHQWRLVDVDRDSAATARPGTSVWSMDSFRESTLSSPRSDDVELAMVAPALSWKEERRQASGAAAADRKSPPLSGAPLSLQDHAAISHRLQNLQIRNRAQRQAVRSSDVKEDGAAAGDGECRSFTRCVLHSEATMEKRSVSVARTPSTAAPQPRLTGEHPQRAPPSQAQQPHPKHSPLLSFCQSAPHQLPLQAAWVSGGGGGGRAALNPGDEPLSTAYTAAATSEANSTTSGIFPASQWIRATLGVLPTRSRPHKETVATSPLPPQPVTLASRKNPPAAQAATQLHERRVAAALQSQKEMREFMVIMRRMEAAGGANAVRRQTHQRRRRETCDGAENGLLACWRASHQATTPRSNSTVSHPSEQPSLHGSAGAGDGGRASMDGEGTDKDEARSSATFSEMTELDEDDHIVATPGPYLRTGSAAGPVQATRVRGRRRGARGASEVVSSKTLAVSAEVAAAANMSRMAVYKLRDRTARGWGNTEGSGAGVQAQAGPREAIVEAATTDDGLMSVAGLPDGTPNLFKVPVAGNLMALTVSWGGIPDDVQPDDGAASSDDDSVDSDFLNMRHSAANAKRVTQAPAADREADGVRGKKNSGGGSGVGGGKDSDPLWFGGDTPLALIAAPDQRRTSLARSSSTLSNGTLRTANAQTLTSASCLLGGDVATLEQAADNTTECTIYGLHNALCGTRGGHPSKPARTAAAATDPGVVVGGADAAPLSSPEVAARRHHLGQSATSPDLRFPAQQTSSRRTSVKVPSIIQTRNAAITTPASATAAGALERRADASLFPPDSCGSPNRRKRQGRAQLGSDAANSMSILSSPLPPVIGVGEHAAVLLQQELLATRRWELEAEQAHAHDIECTCAMLQRLRPLREQMMACDTCPGTRRTGAAKRGIAASPPPRRNKADAAIARSHLPQAVLCRQRQLIYDEAVRLDTGNRLEAHTAYLDALTQLAHKHVPSVSWPAVSALMSELRDRLQREAQLTIGAPSATWDGTASKPTVQAAAISSSSSALALTATKPTARRLSSSSTTPSLLRTSAALQANPPAPPPSAQQYGGLQQLIATHLGVLELTQWPVQEVLQHLAALYRVPLSLLHEWIAEQQRRYSRPYSYEERFLAVDCTIAGRAATADAVLRLTLHRCRRPPLAPLQISPRTAGSERTGYVNGLQQQQPSGEEGGLYYIRVRSAVQSVASTAVPLSLTAAVPFSGAAAPVRAFSASSGKGAHSLTVRSLSAMASDASTLPPSSCARALNFLGQTLIVNLLSAAATASGRSRDHRRRTATRGTLIHRSNGSSGADADAETDGSVLVVELMQAGCTTPLARKGYRSAMLRATLEMM</sequence>
<feature type="region of interest" description="Disordered" evidence="1">
    <location>
        <begin position="91"/>
        <end position="111"/>
    </location>
</feature>
<evidence type="ECO:0000256" key="1">
    <source>
        <dbReference type="SAM" id="MobiDB-lite"/>
    </source>
</evidence>
<dbReference type="Proteomes" id="UP000318821">
    <property type="component" value="Unassembled WGS sequence"/>
</dbReference>
<feature type="region of interest" description="Disordered" evidence="1">
    <location>
        <begin position="1298"/>
        <end position="1327"/>
    </location>
</feature>
<accession>A0A504XLC5</accession>
<dbReference type="VEuPathDB" id="TriTrypDB:LdCL_060013400"/>
<dbReference type="EMBL" id="RHLD01000054">
    <property type="protein sequence ID" value="TPP49752.1"/>
    <property type="molecule type" value="Genomic_DNA"/>
</dbReference>
<feature type="compositionally biased region" description="Basic and acidic residues" evidence="1">
    <location>
        <begin position="140"/>
        <end position="151"/>
    </location>
</feature>
<evidence type="ECO:0000313" key="3">
    <source>
        <dbReference type="Proteomes" id="UP000318821"/>
    </source>
</evidence>
<feature type="region of interest" description="Disordered" evidence="1">
    <location>
        <begin position="381"/>
        <end position="473"/>
    </location>
</feature>
<dbReference type="VEuPathDB" id="TriTrypDB:LDHU3_06.0960"/>
<organism evidence="2 3">
    <name type="scientific">Leishmania donovani</name>
    <dbReference type="NCBI Taxonomy" id="5661"/>
    <lineage>
        <taxon>Eukaryota</taxon>
        <taxon>Discoba</taxon>
        <taxon>Euglenozoa</taxon>
        <taxon>Kinetoplastea</taxon>
        <taxon>Metakinetoplastina</taxon>
        <taxon>Trypanosomatida</taxon>
        <taxon>Trypanosomatidae</taxon>
        <taxon>Leishmaniinae</taxon>
        <taxon>Leishmania</taxon>
    </lineage>
</organism>
<reference evidence="3" key="1">
    <citation type="submission" date="2019-02" db="EMBL/GenBank/DDBJ databases">
        <title>FDA dAtabase for Regulatory Grade micrObial Sequences (FDA-ARGOS): Supporting development and validation of Infectious Disease Dx tests.</title>
        <authorList>
            <person name="Duncan R."/>
            <person name="Fisher C."/>
            <person name="Tallon L."/>
            <person name="Sadzewicz L."/>
            <person name="Sengamalay N."/>
            <person name="Ott S."/>
            <person name="Godinez A."/>
            <person name="Nagaraj S."/>
            <person name="Vavikolanu K."/>
            <person name="Vyas G."/>
            <person name="Nadendla S."/>
            <person name="Aluvathingal J."/>
            <person name="Sichtig H."/>
        </authorList>
    </citation>
    <scope>NUCLEOTIDE SEQUENCE [LARGE SCALE GENOMIC DNA]</scope>
    <source>
        <strain evidence="3">FDAARGOS_360</strain>
    </source>
</reference>
<comment type="caution">
    <text evidence="2">The sequence shown here is derived from an EMBL/GenBank/DDBJ whole genome shotgun (WGS) entry which is preliminary data.</text>
</comment>
<feature type="compositionally biased region" description="Gly residues" evidence="1">
    <location>
        <begin position="626"/>
        <end position="636"/>
    </location>
</feature>
<feature type="region of interest" description="Disordered" evidence="1">
    <location>
        <begin position="602"/>
        <end position="640"/>
    </location>
</feature>
<feature type="region of interest" description="Disordered" evidence="1">
    <location>
        <begin position="816"/>
        <end position="842"/>
    </location>
</feature>
<protein>
    <submittedName>
        <fullName evidence="2">Uncharacterized protein</fullName>
    </submittedName>
</protein>
<name>A0A504XLC5_LEIDO</name>
<gene>
    <name evidence="2" type="ORF">CGC20_19970</name>
</gene>
<feature type="compositionally biased region" description="Polar residues" evidence="1">
    <location>
        <begin position="381"/>
        <end position="400"/>
    </location>
</feature>
<feature type="region of interest" description="Disordered" evidence="1">
    <location>
        <begin position="757"/>
        <end position="786"/>
    </location>
</feature>
<evidence type="ECO:0000313" key="2">
    <source>
        <dbReference type="EMBL" id="TPP49752.1"/>
    </source>
</evidence>
<dbReference type="VEuPathDB" id="TriTrypDB:LdBPK_060830.1"/>
<feature type="region of interest" description="Disordered" evidence="1">
    <location>
        <begin position="168"/>
        <end position="213"/>
    </location>
</feature>
<proteinExistence type="predicted"/>